<dbReference type="KEGG" id="pla:Plav_2498"/>
<evidence type="ECO:0000313" key="6">
    <source>
        <dbReference type="Proteomes" id="UP000006377"/>
    </source>
</evidence>
<dbReference type="InterPro" id="IPR006076">
    <property type="entry name" value="FAD-dep_OxRdtase"/>
</dbReference>
<dbReference type="PANTHER" id="PTHR13789:SF309">
    <property type="entry name" value="PUTATIVE (AFU_ORTHOLOGUE AFUA_6G14510)-RELATED"/>
    <property type="match status" value="1"/>
</dbReference>
<gene>
    <name evidence="5" type="ordered locus">Plav_2498</name>
</gene>
<dbReference type="Pfam" id="PF01266">
    <property type="entry name" value="DAO"/>
    <property type="match status" value="1"/>
</dbReference>
<dbReference type="RefSeq" id="WP_012111418.1">
    <property type="nucleotide sequence ID" value="NC_009719.1"/>
</dbReference>
<keyword evidence="1" id="KW-0560">Oxidoreductase</keyword>
<dbReference type="EMBL" id="CP000774">
    <property type="protein sequence ID" value="ABS64107.1"/>
    <property type="molecule type" value="Genomic_DNA"/>
</dbReference>
<evidence type="ECO:0000256" key="1">
    <source>
        <dbReference type="ARBA" id="ARBA00023002"/>
    </source>
</evidence>
<reference evidence="5 6" key="1">
    <citation type="journal article" date="2011" name="Stand. Genomic Sci.">
        <title>Complete genome sequence of Parvibaculum lavamentivorans type strain (DS-1(T)).</title>
        <authorList>
            <person name="Schleheck D."/>
            <person name="Weiss M."/>
            <person name="Pitluck S."/>
            <person name="Bruce D."/>
            <person name="Land M.L."/>
            <person name="Han S."/>
            <person name="Saunders E."/>
            <person name="Tapia R."/>
            <person name="Detter C."/>
            <person name="Brettin T."/>
            <person name="Han J."/>
            <person name="Woyke T."/>
            <person name="Goodwin L."/>
            <person name="Pennacchio L."/>
            <person name="Nolan M."/>
            <person name="Cook A.M."/>
            <person name="Kjelleberg S."/>
            <person name="Thomas T."/>
        </authorList>
    </citation>
    <scope>NUCLEOTIDE SEQUENCE [LARGE SCALE GENOMIC DNA]</scope>
    <source>
        <strain evidence="6">DS-1 / DSM 13023 / NCIMB 13966</strain>
    </source>
</reference>
<evidence type="ECO:0000259" key="4">
    <source>
        <dbReference type="Pfam" id="PF01266"/>
    </source>
</evidence>
<dbReference type="Proteomes" id="UP000006377">
    <property type="component" value="Chromosome"/>
</dbReference>
<name>A7HW24_PARL1</name>
<dbReference type="AlphaFoldDB" id="A7HW24"/>
<feature type="domain" description="FAD dependent oxidoreductase" evidence="4">
    <location>
        <begin position="5"/>
        <end position="53"/>
    </location>
</feature>
<organism evidence="5 6">
    <name type="scientific">Parvibaculum lavamentivorans (strain DS-1 / DSM 13023 / NCIMB 13966)</name>
    <dbReference type="NCBI Taxonomy" id="402881"/>
    <lineage>
        <taxon>Bacteria</taxon>
        <taxon>Pseudomonadati</taxon>
        <taxon>Pseudomonadota</taxon>
        <taxon>Alphaproteobacteria</taxon>
        <taxon>Hyphomicrobiales</taxon>
        <taxon>Parvibaculaceae</taxon>
        <taxon>Parvibaculum</taxon>
    </lineage>
</organism>
<dbReference type="InterPro" id="IPR036188">
    <property type="entry name" value="FAD/NAD-bd_sf"/>
</dbReference>
<evidence type="ECO:0000313" key="5">
    <source>
        <dbReference type="EMBL" id="ABS64107.1"/>
    </source>
</evidence>
<dbReference type="HOGENOM" id="CLU_028028_1_0_5"/>
<keyword evidence="2" id="KW-0503">Monooxygenase</keyword>
<dbReference type="eggNOG" id="COG0644">
    <property type="taxonomic scope" value="Bacteria"/>
</dbReference>
<accession>A7HW24</accession>
<keyword evidence="6" id="KW-1185">Reference proteome</keyword>
<dbReference type="PANTHER" id="PTHR13789">
    <property type="entry name" value="MONOOXYGENASE"/>
    <property type="match status" value="1"/>
</dbReference>
<dbReference type="SUPFAM" id="SSF51905">
    <property type="entry name" value="FAD/NAD(P)-binding domain"/>
    <property type="match status" value="1"/>
</dbReference>
<dbReference type="InterPro" id="IPR050493">
    <property type="entry name" value="FAD-dep_Monooxygenase_BioMet"/>
</dbReference>
<dbReference type="Gene3D" id="3.50.50.60">
    <property type="entry name" value="FAD/NAD(P)-binding domain"/>
    <property type="match status" value="1"/>
</dbReference>
<dbReference type="STRING" id="402881.Plav_2498"/>
<evidence type="ECO:0000256" key="2">
    <source>
        <dbReference type="ARBA" id="ARBA00023033"/>
    </source>
</evidence>
<proteinExistence type="predicted"/>
<dbReference type="OrthoDB" id="9805337at2"/>
<feature type="region of interest" description="Disordered" evidence="3">
    <location>
        <begin position="471"/>
        <end position="500"/>
    </location>
</feature>
<evidence type="ECO:0000256" key="3">
    <source>
        <dbReference type="SAM" id="MobiDB-lite"/>
    </source>
</evidence>
<dbReference type="GO" id="GO:0004497">
    <property type="term" value="F:monooxygenase activity"/>
    <property type="evidence" value="ECO:0007669"/>
    <property type="project" value="UniProtKB-KW"/>
</dbReference>
<protein>
    <submittedName>
        <fullName evidence="5">FAD dependent oxidoreductase</fullName>
    </submittedName>
</protein>
<sequence>MGERIVMVGGGIAGLWTALALARSGRELTVLERDPPPPETSADEAFDAWERKGVGHLRHSHAFLARLHILIRDHYPDLMADLLAAGCREIVFADNLPMALREKYSPVPGDEDMTILTSRRTTLELIMRRYAARQQNIRFVTGALVRDVLTEKDEAGNLRTTGVLVDQDGETKEWPADILIDAAGKNSQAIEWLNAKGAGITEENERAGILYFTRHYRLRDGVAEPARTKVPGAGDLGFIKYGLFPADNGCFSITLAVPEIEMEMRRAIVRPENFDAVCAQLPGIASWTSPETSDAVSRVFGMGELISRWRHMTNDGEPRVLNFFPIGDSVIRTNPLYGRGCSFAAIAAEALRETLDKTDDPRERARVYHARLATELRQHYDDMVKQDLAATKRARNALDPDYKPGLKARLVKSFAEDAIMPAMRGDVDLLRGFMRSFHMVDRPNVWLRDPRNVSKVLVTWARGKKRNADLYPPKLGPGRKEMLTSLGLSPTADSERLKSA</sequence>